<evidence type="ECO:0000256" key="2">
    <source>
        <dbReference type="ARBA" id="ARBA00011245"/>
    </source>
</evidence>
<dbReference type="EMBL" id="CP001875">
    <property type="protein sequence ID" value="ADD77361.1"/>
    <property type="molecule type" value="Genomic_DNA"/>
</dbReference>
<dbReference type="Pfam" id="PF07690">
    <property type="entry name" value="MFS_1"/>
    <property type="match status" value="1"/>
</dbReference>
<evidence type="ECO:0000256" key="7">
    <source>
        <dbReference type="ARBA" id="ARBA00022989"/>
    </source>
</evidence>
<feature type="transmembrane region" description="Helical" evidence="12">
    <location>
        <begin position="143"/>
        <end position="164"/>
    </location>
</feature>
<dbReference type="InterPro" id="IPR011701">
    <property type="entry name" value="MFS"/>
</dbReference>
<dbReference type="PANTHER" id="PTHR23502">
    <property type="entry name" value="MAJOR FACILITATOR SUPERFAMILY"/>
    <property type="match status" value="1"/>
</dbReference>
<comment type="similarity">
    <text evidence="10">Belongs to the major facilitator superfamily. MdfA family.</text>
</comment>
<dbReference type="GO" id="GO:0046677">
    <property type="term" value="P:response to antibiotic"/>
    <property type="evidence" value="ECO:0007669"/>
    <property type="project" value="UniProtKB-KW"/>
</dbReference>
<keyword evidence="7 12" id="KW-1133">Transmembrane helix</keyword>
<feature type="transmembrane region" description="Helical" evidence="12">
    <location>
        <begin position="255"/>
        <end position="280"/>
    </location>
</feature>
<gene>
    <name evidence="14" type="primary">cmr</name>
    <name evidence="14" type="ordered locus">PANA_2194</name>
</gene>
<feature type="transmembrane region" description="Helical" evidence="12">
    <location>
        <begin position="381"/>
        <end position="399"/>
    </location>
</feature>
<dbReference type="AlphaFoldDB" id="D4GGB0"/>
<comment type="subunit">
    <text evidence="2">Monomer.</text>
</comment>
<keyword evidence="5" id="KW-0997">Cell inner membrane</keyword>
<dbReference type="HOGENOM" id="CLU_001265_47_2_6"/>
<evidence type="ECO:0000256" key="10">
    <source>
        <dbReference type="ARBA" id="ARBA00038406"/>
    </source>
</evidence>
<evidence type="ECO:0000256" key="5">
    <source>
        <dbReference type="ARBA" id="ARBA00022519"/>
    </source>
</evidence>
<dbReference type="Gene3D" id="1.20.1720.10">
    <property type="entry name" value="Multidrug resistance protein D"/>
    <property type="match status" value="1"/>
</dbReference>
<keyword evidence="4" id="KW-1003">Cell membrane</keyword>
<dbReference type="SUPFAM" id="SSF103473">
    <property type="entry name" value="MFS general substrate transporter"/>
    <property type="match status" value="1"/>
</dbReference>
<dbReference type="KEGG" id="pam:PANA_2194"/>
<feature type="transmembrane region" description="Helical" evidence="12">
    <location>
        <begin position="207"/>
        <end position="226"/>
    </location>
</feature>
<evidence type="ECO:0000256" key="11">
    <source>
        <dbReference type="ARBA" id="ARBA00040126"/>
    </source>
</evidence>
<dbReference type="GO" id="GO:0015385">
    <property type="term" value="F:sodium:proton antiporter activity"/>
    <property type="evidence" value="ECO:0007669"/>
    <property type="project" value="TreeGrafter"/>
</dbReference>
<evidence type="ECO:0000256" key="8">
    <source>
        <dbReference type="ARBA" id="ARBA00023136"/>
    </source>
</evidence>
<feature type="transmembrane region" description="Helical" evidence="12">
    <location>
        <begin position="45"/>
        <end position="67"/>
    </location>
</feature>
<feature type="transmembrane region" description="Helical" evidence="12">
    <location>
        <begin position="118"/>
        <end position="137"/>
    </location>
</feature>
<feature type="transmembrane region" description="Helical" evidence="12">
    <location>
        <begin position="324"/>
        <end position="342"/>
    </location>
</feature>
<name>D4GGB0_PANAM</name>
<dbReference type="PROSITE" id="PS00216">
    <property type="entry name" value="SUGAR_TRANSPORT_1"/>
    <property type="match status" value="1"/>
</dbReference>
<feature type="transmembrane region" description="Helical" evidence="12">
    <location>
        <begin position="87"/>
        <end position="106"/>
    </location>
</feature>
<evidence type="ECO:0000259" key="13">
    <source>
        <dbReference type="PROSITE" id="PS50850"/>
    </source>
</evidence>
<dbReference type="PANTHER" id="PTHR23502:SF43">
    <property type="entry name" value="MULTIDRUG TRANSPORTER MDFA"/>
    <property type="match status" value="1"/>
</dbReference>
<evidence type="ECO:0000256" key="6">
    <source>
        <dbReference type="ARBA" id="ARBA00022692"/>
    </source>
</evidence>
<dbReference type="PROSITE" id="PS50850">
    <property type="entry name" value="MFS"/>
    <property type="match status" value="1"/>
</dbReference>
<keyword evidence="6 12" id="KW-0812">Transmembrane</keyword>
<keyword evidence="8 12" id="KW-0472">Membrane</keyword>
<keyword evidence="9" id="KW-0046">Antibiotic resistance</keyword>
<dbReference type="STRING" id="706191.PANA_2194"/>
<evidence type="ECO:0000256" key="9">
    <source>
        <dbReference type="ARBA" id="ARBA00023251"/>
    </source>
</evidence>
<keyword evidence="15" id="KW-1185">Reference proteome</keyword>
<feature type="transmembrane region" description="Helical" evidence="12">
    <location>
        <begin position="292"/>
        <end position="312"/>
    </location>
</feature>
<dbReference type="CDD" id="cd17320">
    <property type="entry name" value="MFS_MdfA_MDR_like"/>
    <property type="match status" value="1"/>
</dbReference>
<evidence type="ECO:0000313" key="15">
    <source>
        <dbReference type="Proteomes" id="UP000001702"/>
    </source>
</evidence>
<organism evidence="14 15">
    <name type="scientific">Pantoea ananatis (strain LMG 20103)</name>
    <dbReference type="NCBI Taxonomy" id="706191"/>
    <lineage>
        <taxon>Bacteria</taxon>
        <taxon>Pseudomonadati</taxon>
        <taxon>Pseudomonadota</taxon>
        <taxon>Gammaproteobacteria</taxon>
        <taxon>Enterobacterales</taxon>
        <taxon>Erwiniaceae</taxon>
        <taxon>Pantoea</taxon>
    </lineage>
</organism>
<feature type="domain" description="Major facilitator superfamily (MFS) profile" evidence="13">
    <location>
        <begin position="48"/>
        <end position="439"/>
    </location>
</feature>
<evidence type="ECO:0000256" key="12">
    <source>
        <dbReference type="SAM" id="Phobius"/>
    </source>
</evidence>
<dbReference type="eggNOG" id="COG2814">
    <property type="taxonomic scope" value="Bacteria"/>
</dbReference>
<accession>D4GGB0</accession>
<dbReference type="Proteomes" id="UP000001702">
    <property type="component" value="Chromosome"/>
</dbReference>
<proteinExistence type="inferred from homology"/>
<dbReference type="GO" id="GO:0005886">
    <property type="term" value="C:plasma membrane"/>
    <property type="evidence" value="ECO:0007669"/>
    <property type="project" value="UniProtKB-SubCell"/>
</dbReference>
<reference evidence="14 15" key="1">
    <citation type="journal article" date="2010" name="J. Bacteriol.">
        <title>Genome sequence of Pantoea ananatis LMG20103, the causative agent of Eucalyptus blight and dieback.</title>
        <authorList>
            <person name="De Maayer P."/>
            <person name="Chan W.Y."/>
            <person name="Venter S.N."/>
            <person name="Toth I.K."/>
            <person name="Birch P.R."/>
            <person name="Joubert F."/>
            <person name="Coutinho T.A."/>
        </authorList>
    </citation>
    <scope>NUCLEOTIDE SEQUENCE [LARGE SCALE GENOMIC DNA]</scope>
    <source>
        <strain evidence="14 15">LMG 20103</strain>
    </source>
</reference>
<evidence type="ECO:0000256" key="1">
    <source>
        <dbReference type="ARBA" id="ARBA00004429"/>
    </source>
</evidence>
<feature type="transmembrane region" description="Helical" evidence="12">
    <location>
        <begin position="411"/>
        <end position="433"/>
    </location>
</feature>
<evidence type="ECO:0000313" key="14">
    <source>
        <dbReference type="EMBL" id="ADD77361.1"/>
    </source>
</evidence>
<evidence type="ECO:0000256" key="4">
    <source>
        <dbReference type="ARBA" id="ARBA00022475"/>
    </source>
</evidence>
<feature type="transmembrane region" description="Helical" evidence="12">
    <location>
        <begin position="176"/>
        <end position="201"/>
    </location>
</feature>
<dbReference type="InterPro" id="IPR036259">
    <property type="entry name" value="MFS_trans_sf"/>
</dbReference>
<dbReference type="InterPro" id="IPR020846">
    <property type="entry name" value="MFS_dom"/>
</dbReference>
<evidence type="ECO:0000256" key="3">
    <source>
        <dbReference type="ARBA" id="ARBA00022448"/>
    </source>
</evidence>
<dbReference type="GO" id="GO:1990961">
    <property type="term" value="P:xenobiotic detoxification by transmembrane export across the plasma membrane"/>
    <property type="evidence" value="ECO:0007669"/>
    <property type="project" value="TreeGrafter"/>
</dbReference>
<feature type="transmembrane region" description="Helical" evidence="12">
    <location>
        <begin position="348"/>
        <end position="369"/>
    </location>
</feature>
<protein>
    <recommendedName>
        <fullName evidence="11">Multidrug transporter MdfA</fullName>
    </recommendedName>
</protein>
<keyword evidence="3" id="KW-0813">Transport</keyword>
<sequence length="445" mass="48674">MCCASINSAFFPSPVLPLETRLPCSRVFVFPQGGQMARYQPISQLTGRIMLFPLAMVLYEFATYIAHDMIQPGMLLVTAEFNVGAEWVSTSLTAYLLGGVVLQWLLGPLSDKYGRRPVLLFGILFFASACILTTWVSDIQQFVSLRFVQGISLCFIGAVGYAAIQEAFEEALAVRIMALMANVALLAPLAGPLAGAAWLTVGSWRSMFWLFAACSAVAFLVLWRVMPETAGDRTQSVALPVLARNYGRLLKDRQVMYGSFAIGLVFIPILTWVALSPVILMRDEGLSRMQYALLQLPVFLAMIAGNVTLSKVVGRMPIEQPVKFAAWPILLGLSLALSATLIDAHSYLFITAGLSLYAFGGGMVNAGLYRLTLYASDEGKGSVAAMLGMVSILTLAIGIELAKHFYFNGGVIWFSLINFISGVMWFGLVLMFLRERKRHAKVTPL</sequence>
<dbReference type="InterPro" id="IPR005829">
    <property type="entry name" value="Sugar_transporter_CS"/>
</dbReference>
<dbReference type="NCBIfam" id="NF011931">
    <property type="entry name" value="PRK15402.1"/>
    <property type="match status" value="1"/>
</dbReference>
<comment type="subcellular location">
    <subcellularLocation>
        <location evidence="1">Cell inner membrane</location>
        <topology evidence="1">Multi-pass membrane protein</topology>
    </subcellularLocation>
</comment>